<dbReference type="InterPro" id="IPR053975">
    <property type="entry name" value="PFF1_C"/>
</dbReference>
<dbReference type="InterPro" id="IPR007484">
    <property type="entry name" value="Peptidase_M28"/>
</dbReference>
<feature type="transmembrane region" description="Helical" evidence="17">
    <location>
        <begin position="717"/>
        <end position="736"/>
    </location>
</feature>
<dbReference type="InterPro" id="IPR045175">
    <property type="entry name" value="M28_fam"/>
</dbReference>
<evidence type="ECO:0000256" key="12">
    <source>
        <dbReference type="ARBA" id="ARBA00023049"/>
    </source>
</evidence>
<keyword evidence="5" id="KW-0926">Vacuole</keyword>
<dbReference type="STRING" id="1141098.A0A1Y2EKM0"/>
<accession>A0A1Y2EKM0</accession>
<evidence type="ECO:0000313" key="21">
    <source>
        <dbReference type="EMBL" id="ORY71395.1"/>
    </source>
</evidence>
<dbReference type="GeneID" id="63779426"/>
<dbReference type="RefSeq" id="XP_040720987.1">
    <property type="nucleotide sequence ID" value="XM_040863214.1"/>
</dbReference>
<dbReference type="PANTHER" id="PTHR12147:SF58">
    <property type="entry name" value="VACUOLAR MEMBRANE PROTEASE"/>
    <property type="match status" value="1"/>
</dbReference>
<keyword evidence="7 17" id="KW-0812">Transmembrane</keyword>
<evidence type="ECO:0000259" key="18">
    <source>
        <dbReference type="Pfam" id="PF04389"/>
    </source>
</evidence>
<dbReference type="FunCoup" id="A0A1Y2EKM0">
    <property type="interactions" value="4"/>
</dbReference>
<dbReference type="GO" id="GO:0006508">
    <property type="term" value="P:proteolysis"/>
    <property type="evidence" value="ECO:0007669"/>
    <property type="project" value="UniProtKB-KW"/>
</dbReference>
<evidence type="ECO:0000313" key="22">
    <source>
        <dbReference type="Proteomes" id="UP000193689"/>
    </source>
</evidence>
<dbReference type="GO" id="GO:0005774">
    <property type="term" value="C:vacuolar membrane"/>
    <property type="evidence" value="ECO:0007669"/>
    <property type="project" value="UniProtKB-SubCell"/>
</dbReference>
<comment type="similarity">
    <text evidence="4 15">Belongs to the peptidase M28 family.</text>
</comment>
<dbReference type="Proteomes" id="UP000193689">
    <property type="component" value="Unassembled WGS sequence"/>
</dbReference>
<dbReference type="Pfam" id="PF22250">
    <property type="entry name" value="PFF1_C"/>
    <property type="match status" value="1"/>
</dbReference>
<evidence type="ECO:0000256" key="15">
    <source>
        <dbReference type="RuleBase" id="RU361240"/>
    </source>
</evidence>
<protein>
    <recommendedName>
        <fullName evidence="15">Peptide hydrolase</fullName>
        <ecNumber evidence="15">3.4.-.-</ecNumber>
    </recommendedName>
</protein>
<dbReference type="GO" id="GO:0046872">
    <property type="term" value="F:metal ion binding"/>
    <property type="evidence" value="ECO:0007669"/>
    <property type="project" value="UniProtKB-KW"/>
</dbReference>
<feature type="compositionally biased region" description="Acidic residues" evidence="16">
    <location>
        <begin position="611"/>
        <end position="622"/>
    </location>
</feature>
<gene>
    <name evidence="21" type="ORF">BCR38DRAFT_479891</name>
</gene>
<reference evidence="21 22" key="1">
    <citation type="submission" date="2016-07" db="EMBL/GenBank/DDBJ databases">
        <title>Pervasive Adenine N6-methylation of Active Genes in Fungi.</title>
        <authorList>
            <consortium name="DOE Joint Genome Institute"/>
            <person name="Mondo S.J."/>
            <person name="Dannebaum R.O."/>
            <person name="Kuo R.C."/>
            <person name="Labutti K."/>
            <person name="Haridas S."/>
            <person name="Kuo A."/>
            <person name="Salamov A."/>
            <person name="Ahrendt S.R."/>
            <person name="Lipzen A."/>
            <person name="Sullivan W."/>
            <person name="Andreopoulos W.B."/>
            <person name="Clum A."/>
            <person name="Lindquist E."/>
            <person name="Daum C."/>
            <person name="Ramamoorthy G.K."/>
            <person name="Gryganskyi A."/>
            <person name="Culley D."/>
            <person name="Magnuson J.K."/>
            <person name="James T.Y."/>
            <person name="O'Malley M.A."/>
            <person name="Stajich J.E."/>
            <person name="Spatafora J.W."/>
            <person name="Visel A."/>
            <person name="Grigoriev I.V."/>
        </authorList>
    </citation>
    <scope>NUCLEOTIDE SEQUENCE [LARGE SCALE GENOMIC DNA]</scope>
    <source>
        <strain evidence="21 22">CBS 129021</strain>
    </source>
</reference>
<evidence type="ECO:0000256" key="9">
    <source>
        <dbReference type="ARBA" id="ARBA00022801"/>
    </source>
</evidence>
<dbReference type="CDD" id="cd03875">
    <property type="entry name" value="M28_Fxna_like"/>
    <property type="match status" value="1"/>
</dbReference>
<keyword evidence="11 17" id="KW-1133">Transmembrane helix</keyword>
<dbReference type="FunFam" id="3.40.630.10:FF:000057">
    <property type="entry name" value="Vacuolar membrane protease"/>
    <property type="match status" value="1"/>
</dbReference>
<dbReference type="InterPro" id="IPR053976">
    <property type="entry name" value="PFF1_TM"/>
</dbReference>
<dbReference type="OrthoDB" id="76293at2759"/>
<dbReference type="SUPFAM" id="SSF53187">
    <property type="entry name" value="Zn-dependent exopeptidases"/>
    <property type="match status" value="1"/>
</dbReference>
<dbReference type="InterPro" id="IPR048024">
    <property type="entry name" value="Fxna-like_M28_dom"/>
</dbReference>
<dbReference type="GO" id="GO:0008235">
    <property type="term" value="F:metalloexopeptidase activity"/>
    <property type="evidence" value="ECO:0007669"/>
    <property type="project" value="InterPro"/>
</dbReference>
<evidence type="ECO:0000256" key="5">
    <source>
        <dbReference type="ARBA" id="ARBA00022554"/>
    </source>
</evidence>
<keyword evidence="14" id="KW-0325">Glycoprotein</keyword>
<evidence type="ECO:0000256" key="1">
    <source>
        <dbReference type="ARBA" id="ARBA00001947"/>
    </source>
</evidence>
<evidence type="ECO:0000256" key="7">
    <source>
        <dbReference type="ARBA" id="ARBA00022692"/>
    </source>
</evidence>
<feature type="transmembrane region" description="Helical" evidence="17">
    <location>
        <begin position="517"/>
        <end position="536"/>
    </location>
</feature>
<organism evidence="21 22">
    <name type="scientific">Pseudomassariella vexata</name>
    <dbReference type="NCBI Taxonomy" id="1141098"/>
    <lineage>
        <taxon>Eukaryota</taxon>
        <taxon>Fungi</taxon>
        <taxon>Dikarya</taxon>
        <taxon>Ascomycota</taxon>
        <taxon>Pezizomycotina</taxon>
        <taxon>Sordariomycetes</taxon>
        <taxon>Xylariomycetidae</taxon>
        <taxon>Amphisphaeriales</taxon>
        <taxon>Pseudomassariaceae</taxon>
        <taxon>Pseudomassariella</taxon>
    </lineage>
</organism>
<feature type="transmembrane region" description="Helical" evidence="17">
    <location>
        <begin position="396"/>
        <end position="419"/>
    </location>
</feature>
<proteinExistence type="inferred from homology"/>
<evidence type="ECO:0000256" key="3">
    <source>
        <dbReference type="ARBA" id="ARBA00004128"/>
    </source>
</evidence>
<comment type="function">
    <text evidence="2">May be involved in vacuolar sorting and osmoregulation.</text>
</comment>
<feature type="domain" description="Vacuolar membrane protease C-terminal" evidence="19">
    <location>
        <begin position="774"/>
        <end position="974"/>
    </location>
</feature>
<evidence type="ECO:0000256" key="11">
    <source>
        <dbReference type="ARBA" id="ARBA00022989"/>
    </source>
</evidence>
<dbReference type="Pfam" id="PF04389">
    <property type="entry name" value="Peptidase_M28"/>
    <property type="match status" value="1"/>
</dbReference>
<evidence type="ECO:0000256" key="16">
    <source>
        <dbReference type="SAM" id="MobiDB-lite"/>
    </source>
</evidence>
<dbReference type="AlphaFoldDB" id="A0A1Y2EKM0"/>
<evidence type="ECO:0000259" key="19">
    <source>
        <dbReference type="Pfam" id="PF22250"/>
    </source>
</evidence>
<feature type="transmembrane region" description="Helical" evidence="17">
    <location>
        <begin position="484"/>
        <end position="505"/>
    </location>
</feature>
<keyword evidence="22" id="KW-1185">Reference proteome</keyword>
<feature type="transmembrane region" description="Helical" evidence="17">
    <location>
        <begin position="679"/>
        <end position="697"/>
    </location>
</feature>
<evidence type="ECO:0000256" key="13">
    <source>
        <dbReference type="ARBA" id="ARBA00023136"/>
    </source>
</evidence>
<keyword evidence="8 15" id="KW-0479">Metal-binding</keyword>
<dbReference type="EC" id="3.4.-.-" evidence="15"/>
<feature type="domain" description="Peptidase M28" evidence="18">
    <location>
        <begin position="171"/>
        <end position="344"/>
    </location>
</feature>
<dbReference type="InParanoid" id="A0A1Y2EKM0"/>
<feature type="transmembrane region" description="Helical" evidence="17">
    <location>
        <begin position="12"/>
        <end position="32"/>
    </location>
</feature>
<evidence type="ECO:0000256" key="14">
    <source>
        <dbReference type="ARBA" id="ARBA00023180"/>
    </source>
</evidence>
<feature type="domain" description="Vacuolar membrane protease transmembrane" evidence="20">
    <location>
        <begin position="451"/>
        <end position="746"/>
    </location>
</feature>
<dbReference type="Gene3D" id="3.40.630.10">
    <property type="entry name" value="Zn peptidases"/>
    <property type="match status" value="1"/>
</dbReference>
<feature type="transmembrane region" description="Helical" evidence="17">
    <location>
        <begin position="453"/>
        <end position="472"/>
    </location>
</feature>
<evidence type="ECO:0000256" key="4">
    <source>
        <dbReference type="ARBA" id="ARBA00010918"/>
    </source>
</evidence>
<evidence type="ECO:0000256" key="6">
    <source>
        <dbReference type="ARBA" id="ARBA00022670"/>
    </source>
</evidence>
<comment type="cofactor">
    <cofactor evidence="1">
        <name>Zn(2+)</name>
        <dbReference type="ChEBI" id="CHEBI:29105"/>
    </cofactor>
</comment>
<keyword evidence="12" id="KW-0482">Metalloprotease</keyword>
<dbReference type="EMBL" id="MCFJ01000001">
    <property type="protein sequence ID" value="ORY71395.1"/>
    <property type="molecule type" value="Genomic_DNA"/>
</dbReference>
<sequence length="982" mass="109639">MAVPNPVAFKPFSVTFWTTVIYLALLIPLIIVHETVPSPPHSPTLYSGINLTDAWSDLATLTRAYHPYNSRNNDDVRNWLLFRIGEIVKRNEVDASQVVIFNDTITNVTLTHPARLPKTEQYPGRHPEGAGTYFEGNNIMVYIRGKDDPQRDWWFDIDGYIRADKVIGKGGVLVNAHFDSVSSGYGATDDGMGVITILQLINYFTAPGNQPQRGIVALLNNNEEDGLHGARVFGYSSLMPFCHTFLNLEGAGAGGRANLFRATDLEVINAYKGTEHPFGTVMSSDAWSTKAIRSGTDYEVFKDVYGMRGMDVAFYRPRARYHTNQDDIRHASRASLWHMLSSSLHTVKGLSGDTGSTFIGNRRDRNPRKVSNGAGTDGVWFDIFGKGFAMFGLRPMFAWSLTLLIVSPLILILFTYVLVKRDKYYFFSSRKSPYEGSVLDSVVLGGRKGMFRFLLAFVVSVALVVGSAYLLRKINPLVIYSHEYTVWSMMMSLFYFAFWSIMASANFARPSALHRGYVILWLFIITWALLVVTTVYEDRFRVAAGYVFVFLHSAVFLSAVITVCEQFALPTKTAFAQKAHDEHQAHDHMDAVPHADDLIEHSSMGGGANDVGDDEGNSDEASETSPLVGGNSRDSTGTTFGTIYRRSISAIKDKSKATEDQRHESFGYEQEWSKKLPSWVWFLQFLLLGPFLLILFGQAGLELVASVNQTGADGSSLLLPYLLVAFFTIMTLLPLTPFVHRITHHIPVLLLVVFVATLIYNLVVFPFSAESRYKVYFRQTIDLDSGVSTIKYTGIDEYVRQAIAELPSALGKNVTCESSNPEQAYFVACSYDGSKVSPAVARGNYTDWIALNITRPKAPNQARFKINALETRTCGLRFNKAISSFQVVGGNSQDDRFGDWPEGGVKSILLYRREWDKPFTVDVEWDARNAESGLRGLVYCDWDDATKGKIPAYDEGLQYAPDWVALTKESWGLLHGSKAFKV</sequence>
<comment type="subcellular location">
    <subcellularLocation>
        <location evidence="3">Vacuole membrane</location>
        <topology evidence="3">Multi-pass membrane protein</topology>
    </subcellularLocation>
</comment>
<keyword evidence="6 15" id="KW-0645">Protease</keyword>
<keyword evidence="9 15" id="KW-0378">Hydrolase</keyword>
<keyword evidence="13 17" id="KW-0472">Membrane</keyword>
<keyword evidence="10 15" id="KW-0862">Zinc</keyword>
<evidence type="ECO:0000256" key="17">
    <source>
        <dbReference type="SAM" id="Phobius"/>
    </source>
</evidence>
<evidence type="ECO:0000259" key="20">
    <source>
        <dbReference type="Pfam" id="PF22251"/>
    </source>
</evidence>
<evidence type="ECO:0000256" key="2">
    <source>
        <dbReference type="ARBA" id="ARBA00003273"/>
    </source>
</evidence>
<dbReference type="PANTHER" id="PTHR12147">
    <property type="entry name" value="METALLOPEPTIDASE M28 FAMILY MEMBER"/>
    <property type="match status" value="1"/>
</dbReference>
<comment type="caution">
    <text evidence="21">The sequence shown here is derived from an EMBL/GenBank/DDBJ whole genome shotgun (WGS) entry which is preliminary data.</text>
</comment>
<feature type="transmembrane region" description="Helical" evidence="17">
    <location>
        <begin position="748"/>
        <end position="769"/>
    </location>
</feature>
<evidence type="ECO:0000256" key="8">
    <source>
        <dbReference type="ARBA" id="ARBA00022723"/>
    </source>
</evidence>
<feature type="region of interest" description="Disordered" evidence="16">
    <location>
        <begin position="603"/>
        <end position="639"/>
    </location>
</feature>
<name>A0A1Y2EKM0_9PEZI</name>
<feature type="transmembrane region" description="Helical" evidence="17">
    <location>
        <begin position="542"/>
        <end position="564"/>
    </location>
</feature>
<evidence type="ECO:0000256" key="10">
    <source>
        <dbReference type="ARBA" id="ARBA00022833"/>
    </source>
</evidence>
<dbReference type="Pfam" id="PF22251">
    <property type="entry name" value="PFF1_TM"/>
    <property type="match status" value="1"/>
</dbReference>